<evidence type="ECO:0000313" key="5">
    <source>
        <dbReference type="Proteomes" id="UP000464644"/>
    </source>
</evidence>
<sequence>MKITEELGRRERKKLMLREALIEAAYNLFEQKGFDDTRVEDITDTVDVSSRTFFRYFASKEDIVLDYQEVEHDEVISALNLRPQGERILTTLRRAVVEVVHGCEMGSYGLDSNRFQVLKHLIRGHPLVCARNLERTQDRKRALVEVLATKMRVDPKLDNRPSLVANTLEYAYTAAYEIWKDIPDGSRMYSAVLDEVFEAIESGLNYPCPE</sequence>
<dbReference type="Proteomes" id="UP000464644">
    <property type="component" value="Chromosome"/>
</dbReference>
<evidence type="ECO:0000313" key="4">
    <source>
        <dbReference type="EMBL" id="QHF04578.1"/>
    </source>
</evidence>
<dbReference type="PANTHER" id="PTHR43479:SF12">
    <property type="entry name" value="TRANSCRIPTIONAL REGULATORY PROTEIN"/>
    <property type="match status" value="1"/>
</dbReference>
<evidence type="ECO:0000256" key="1">
    <source>
        <dbReference type="ARBA" id="ARBA00023125"/>
    </source>
</evidence>
<protein>
    <submittedName>
        <fullName evidence="4">TetR family transcriptional regulator</fullName>
    </submittedName>
</protein>
<accession>A0ABX6HGU6</accession>
<reference evidence="4 5" key="1">
    <citation type="journal article" date="2014" name="Genome Announc.">
        <title>Draft Genome Sequences of a Phylogenetically Diverse Suite of Pseudomonas syringae Strains from Multiple Source Populations.</title>
        <authorList>
            <person name="Baltrus D.A."/>
            <person name="Yourstone S."/>
            <person name="Lind A."/>
            <person name="Guilbaud C."/>
            <person name="Sands D.C."/>
            <person name="Jones C.D."/>
            <person name="Morris C.E."/>
            <person name="Dangl J.L."/>
        </authorList>
    </citation>
    <scope>NUCLEOTIDE SEQUENCE [LARGE SCALE GENOMIC DNA]</scope>
    <source>
        <strain evidence="4 5">CC1524</strain>
    </source>
</reference>
<evidence type="ECO:0000259" key="3">
    <source>
        <dbReference type="PROSITE" id="PS50977"/>
    </source>
</evidence>
<dbReference type="Gene3D" id="1.10.10.60">
    <property type="entry name" value="Homeodomain-like"/>
    <property type="match status" value="1"/>
</dbReference>
<dbReference type="RefSeq" id="WP_024687602.1">
    <property type="nucleotide sequence ID" value="NZ_CP047265.1"/>
</dbReference>
<organism evidence="4 5">
    <name type="scientific">Pseudomonas asturiensis</name>
    <dbReference type="NCBI Taxonomy" id="1190415"/>
    <lineage>
        <taxon>Bacteria</taxon>
        <taxon>Pseudomonadati</taxon>
        <taxon>Pseudomonadota</taxon>
        <taxon>Gammaproteobacteria</taxon>
        <taxon>Pseudomonadales</taxon>
        <taxon>Pseudomonadaceae</taxon>
        <taxon>Pseudomonas</taxon>
    </lineage>
</organism>
<keyword evidence="1 2" id="KW-0238">DNA-binding</keyword>
<dbReference type="InterPro" id="IPR001647">
    <property type="entry name" value="HTH_TetR"/>
</dbReference>
<dbReference type="InterPro" id="IPR041347">
    <property type="entry name" value="MftR_C"/>
</dbReference>
<dbReference type="PANTHER" id="PTHR43479">
    <property type="entry name" value="ACREF/ENVCD OPERON REPRESSOR-RELATED"/>
    <property type="match status" value="1"/>
</dbReference>
<dbReference type="EMBL" id="CP047265">
    <property type="protein sequence ID" value="QHF04578.1"/>
    <property type="molecule type" value="Genomic_DNA"/>
</dbReference>
<dbReference type="SUPFAM" id="SSF46689">
    <property type="entry name" value="Homeodomain-like"/>
    <property type="match status" value="1"/>
</dbReference>
<keyword evidence="5" id="KW-1185">Reference proteome</keyword>
<dbReference type="Gene3D" id="1.10.357.10">
    <property type="entry name" value="Tetracycline Repressor, domain 2"/>
    <property type="match status" value="1"/>
</dbReference>
<proteinExistence type="predicted"/>
<feature type="domain" description="HTH tetR-type" evidence="3">
    <location>
        <begin position="15"/>
        <end position="75"/>
    </location>
</feature>
<dbReference type="PRINTS" id="PR00455">
    <property type="entry name" value="HTHTETR"/>
</dbReference>
<dbReference type="InterPro" id="IPR050624">
    <property type="entry name" value="HTH-type_Tx_Regulator"/>
</dbReference>
<gene>
    <name evidence="4" type="ORF">N015_20090</name>
</gene>
<dbReference type="InterPro" id="IPR009057">
    <property type="entry name" value="Homeodomain-like_sf"/>
</dbReference>
<evidence type="ECO:0000256" key="2">
    <source>
        <dbReference type="PROSITE-ProRule" id="PRU00335"/>
    </source>
</evidence>
<name>A0ABX6HGU6_9PSED</name>
<dbReference type="Pfam" id="PF00440">
    <property type="entry name" value="TetR_N"/>
    <property type="match status" value="1"/>
</dbReference>
<dbReference type="Pfam" id="PF17754">
    <property type="entry name" value="TetR_C_14"/>
    <property type="match status" value="1"/>
</dbReference>
<feature type="DNA-binding region" description="H-T-H motif" evidence="2">
    <location>
        <begin position="38"/>
        <end position="57"/>
    </location>
</feature>
<dbReference type="PROSITE" id="PS50977">
    <property type="entry name" value="HTH_TETR_2"/>
    <property type="match status" value="1"/>
</dbReference>